<evidence type="ECO:0000313" key="9">
    <source>
        <dbReference type="EMBL" id="MBK6975016.1"/>
    </source>
</evidence>
<comment type="caution">
    <text evidence="9">The sequence shown here is derived from an EMBL/GenBank/DDBJ whole genome shotgun (WGS) entry which is preliminary data.</text>
</comment>
<dbReference type="InterPro" id="IPR001789">
    <property type="entry name" value="Sig_transdc_resp-reg_receiver"/>
</dbReference>
<evidence type="ECO:0000313" key="10">
    <source>
        <dbReference type="Proteomes" id="UP000807785"/>
    </source>
</evidence>
<name>A0A9D7E202_9PROT</name>
<dbReference type="InterPro" id="IPR000792">
    <property type="entry name" value="Tscrpt_reg_LuxR_C"/>
</dbReference>
<evidence type="ECO:0000259" key="8">
    <source>
        <dbReference type="PROSITE" id="PS50110"/>
    </source>
</evidence>
<organism evidence="9 10">
    <name type="scientific">Candidatus Methylophosphatis roskildensis</name>
    <dbReference type="NCBI Taxonomy" id="2899263"/>
    <lineage>
        <taxon>Bacteria</taxon>
        <taxon>Pseudomonadati</taxon>
        <taxon>Pseudomonadota</taxon>
        <taxon>Betaproteobacteria</taxon>
        <taxon>Nitrosomonadales</taxon>
        <taxon>Sterolibacteriaceae</taxon>
        <taxon>Candidatus Methylophosphatis</taxon>
    </lineage>
</organism>
<dbReference type="Pfam" id="PF00196">
    <property type="entry name" value="GerE"/>
    <property type="match status" value="1"/>
</dbReference>
<protein>
    <submittedName>
        <fullName evidence="9">Response regulator transcription factor</fullName>
    </submittedName>
</protein>
<evidence type="ECO:0000259" key="7">
    <source>
        <dbReference type="PROSITE" id="PS50043"/>
    </source>
</evidence>
<dbReference type="PROSITE" id="PS00622">
    <property type="entry name" value="HTH_LUXR_1"/>
    <property type="match status" value="1"/>
</dbReference>
<dbReference type="PROSITE" id="PS50110">
    <property type="entry name" value="RESPONSE_REGULATORY"/>
    <property type="match status" value="1"/>
</dbReference>
<dbReference type="PANTHER" id="PTHR44688:SF16">
    <property type="entry name" value="DNA-BINDING TRANSCRIPTIONAL ACTIVATOR DEVR_DOSR"/>
    <property type="match status" value="1"/>
</dbReference>
<proteinExistence type="predicted"/>
<sequence>MNDIALAHIVDDDEAIRDALAWLFETRGVASRTWGSAEAFLADYRDGMHGCIVLDIRMDGMSGLECFDRLHDLGCRMPVIFLTGHGDVPLAVATLRKGAYHFIEKPFNDNELVNVVIEALRHDAAARELEASQATVASRLANLTAREREVMELILAGKYNKVIADQLDIAMRTVEVHRSRVFEKMGVRSAVELSQLLARKN</sequence>
<keyword evidence="4" id="KW-0238">DNA-binding</keyword>
<dbReference type="GO" id="GO:0003677">
    <property type="term" value="F:DNA binding"/>
    <property type="evidence" value="ECO:0007669"/>
    <property type="project" value="UniProtKB-KW"/>
</dbReference>
<keyword evidence="2" id="KW-0902">Two-component regulatory system</keyword>
<dbReference type="GO" id="GO:0006355">
    <property type="term" value="P:regulation of DNA-templated transcription"/>
    <property type="evidence" value="ECO:0007669"/>
    <property type="project" value="InterPro"/>
</dbReference>
<keyword evidence="1 6" id="KW-0597">Phosphoprotein</keyword>
<dbReference type="CDD" id="cd17537">
    <property type="entry name" value="REC_FixJ"/>
    <property type="match status" value="1"/>
</dbReference>
<feature type="domain" description="HTH luxR-type" evidence="7">
    <location>
        <begin position="136"/>
        <end position="201"/>
    </location>
</feature>
<dbReference type="AlphaFoldDB" id="A0A9D7E202"/>
<dbReference type="GO" id="GO:0000160">
    <property type="term" value="P:phosphorelay signal transduction system"/>
    <property type="evidence" value="ECO:0007669"/>
    <property type="project" value="UniProtKB-KW"/>
</dbReference>
<dbReference type="PROSITE" id="PS50043">
    <property type="entry name" value="HTH_LUXR_2"/>
    <property type="match status" value="1"/>
</dbReference>
<dbReference type="SUPFAM" id="SSF52172">
    <property type="entry name" value="CheY-like"/>
    <property type="match status" value="1"/>
</dbReference>
<evidence type="ECO:0000256" key="5">
    <source>
        <dbReference type="ARBA" id="ARBA00023163"/>
    </source>
</evidence>
<feature type="domain" description="Response regulatory" evidence="8">
    <location>
        <begin position="6"/>
        <end position="120"/>
    </location>
</feature>
<dbReference type="PRINTS" id="PR00038">
    <property type="entry name" value="HTHLUXR"/>
</dbReference>
<dbReference type="PANTHER" id="PTHR44688">
    <property type="entry name" value="DNA-BINDING TRANSCRIPTIONAL ACTIVATOR DEVR_DOSR"/>
    <property type="match status" value="1"/>
</dbReference>
<dbReference type="Gene3D" id="3.40.50.2300">
    <property type="match status" value="1"/>
</dbReference>
<dbReference type="CDD" id="cd06170">
    <property type="entry name" value="LuxR_C_like"/>
    <property type="match status" value="1"/>
</dbReference>
<dbReference type="SMART" id="SM00421">
    <property type="entry name" value="HTH_LUXR"/>
    <property type="match status" value="1"/>
</dbReference>
<dbReference type="FunFam" id="3.40.50.2300:FF:000018">
    <property type="entry name" value="DNA-binding transcriptional regulator NtrC"/>
    <property type="match status" value="1"/>
</dbReference>
<keyword evidence="3" id="KW-0805">Transcription regulation</keyword>
<accession>A0A9D7E202</accession>
<evidence type="ECO:0000256" key="2">
    <source>
        <dbReference type="ARBA" id="ARBA00023012"/>
    </source>
</evidence>
<evidence type="ECO:0000256" key="6">
    <source>
        <dbReference type="PROSITE-ProRule" id="PRU00169"/>
    </source>
</evidence>
<dbReference type="SMART" id="SM00448">
    <property type="entry name" value="REC"/>
    <property type="match status" value="1"/>
</dbReference>
<dbReference type="InterPro" id="IPR011006">
    <property type="entry name" value="CheY-like_superfamily"/>
</dbReference>
<evidence type="ECO:0000256" key="4">
    <source>
        <dbReference type="ARBA" id="ARBA00023125"/>
    </source>
</evidence>
<keyword evidence="5" id="KW-0804">Transcription</keyword>
<dbReference type="Proteomes" id="UP000807785">
    <property type="component" value="Unassembled WGS sequence"/>
</dbReference>
<feature type="modified residue" description="4-aspartylphosphate" evidence="6">
    <location>
        <position position="55"/>
    </location>
</feature>
<evidence type="ECO:0000256" key="1">
    <source>
        <dbReference type="ARBA" id="ARBA00022553"/>
    </source>
</evidence>
<dbReference type="Gene3D" id="1.10.10.10">
    <property type="entry name" value="Winged helix-like DNA-binding domain superfamily/Winged helix DNA-binding domain"/>
    <property type="match status" value="1"/>
</dbReference>
<evidence type="ECO:0000256" key="3">
    <source>
        <dbReference type="ARBA" id="ARBA00023015"/>
    </source>
</evidence>
<dbReference type="EMBL" id="JADJEV010000005">
    <property type="protein sequence ID" value="MBK6975016.1"/>
    <property type="molecule type" value="Genomic_DNA"/>
</dbReference>
<dbReference type="Pfam" id="PF00072">
    <property type="entry name" value="Response_reg"/>
    <property type="match status" value="1"/>
</dbReference>
<dbReference type="SUPFAM" id="SSF46894">
    <property type="entry name" value="C-terminal effector domain of the bipartite response regulators"/>
    <property type="match status" value="1"/>
</dbReference>
<dbReference type="InterPro" id="IPR036388">
    <property type="entry name" value="WH-like_DNA-bd_sf"/>
</dbReference>
<gene>
    <name evidence="9" type="ORF">IPH26_19470</name>
</gene>
<dbReference type="InterPro" id="IPR016032">
    <property type="entry name" value="Sig_transdc_resp-reg_C-effctor"/>
</dbReference>
<reference evidence="9" key="1">
    <citation type="submission" date="2020-10" db="EMBL/GenBank/DDBJ databases">
        <title>Connecting structure to function with the recovery of over 1000 high-quality activated sludge metagenome-assembled genomes encoding full-length rRNA genes using long-read sequencing.</title>
        <authorList>
            <person name="Singleton C.M."/>
            <person name="Petriglieri F."/>
            <person name="Kristensen J.M."/>
            <person name="Kirkegaard R.H."/>
            <person name="Michaelsen T.Y."/>
            <person name="Andersen M.H."/>
            <person name="Karst S.M."/>
            <person name="Dueholm M.S."/>
            <person name="Nielsen P.H."/>
            <person name="Albertsen M."/>
        </authorList>
    </citation>
    <scope>NUCLEOTIDE SEQUENCE</scope>
    <source>
        <strain evidence="9">Bjer_18-Q3-R1-45_BAT3C.347</strain>
    </source>
</reference>